<dbReference type="SUPFAM" id="SSF49265">
    <property type="entry name" value="Fibronectin type III"/>
    <property type="match status" value="3"/>
</dbReference>
<comment type="similarity">
    <text evidence="2">Belongs to the type I cytokine receptor family. Type 2 subfamily.</text>
</comment>
<proteinExistence type="inferred from homology"/>
<dbReference type="PANTHER" id="PTHR48423">
    <property type="entry name" value="INTERLEUKIN-27 RECEPTOR SUBUNIT ALPHA"/>
    <property type="match status" value="1"/>
</dbReference>
<evidence type="ECO:0000256" key="1">
    <source>
        <dbReference type="ARBA" id="ARBA00004251"/>
    </source>
</evidence>
<keyword evidence="8 11" id="KW-0472">Membrane</keyword>
<evidence type="ECO:0000256" key="7">
    <source>
        <dbReference type="ARBA" id="ARBA00022989"/>
    </source>
</evidence>
<dbReference type="Gene3D" id="2.60.40.10">
    <property type="entry name" value="Immunoglobulins"/>
    <property type="match status" value="5"/>
</dbReference>
<evidence type="ECO:0000313" key="15">
    <source>
        <dbReference type="Proteomes" id="UP001046870"/>
    </source>
</evidence>
<dbReference type="CDD" id="cd00063">
    <property type="entry name" value="FN3"/>
    <property type="match status" value="3"/>
</dbReference>
<evidence type="ECO:0000313" key="14">
    <source>
        <dbReference type="EMBL" id="KAG7488068.1"/>
    </source>
</evidence>
<gene>
    <name evidence="14" type="ORF">MATL_G00030030</name>
</gene>
<dbReference type="Pfam" id="PF00041">
    <property type="entry name" value="fn3"/>
    <property type="match status" value="1"/>
</dbReference>
<organism evidence="14 15">
    <name type="scientific">Megalops atlanticus</name>
    <name type="common">Tarpon</name>
    <name type="synonym">Clupea gigantea</name>
    <dbReference type="NCBI Taxonomy" id="7932"/>
    <lineage>
        <taxon>Eukaryota</taxon>
        <taxon>Metazoa</taxon>
        <taxon>Chordata</taxon>
        <taxon>Craniata</taxon>
        <taxon>Vertebrata</taxon>
        <taxon>Euteleostomi</taxon>
        <taxon>Actinopterygii</taxon>
        <taxon>Neopterygii</taxon>
        <taxon>Teleostei</taxon>
        <taxon>Elopiformes</taxon>
        <taxon>Megalopidae</taxon>
        <taxon>Megalops</taxon>
    </lineage>
</organism>
<evidence type="ECO:0000256" key="10">
    <source>
        <dbReference type="ARBA" id="ARBA00023180"/>
    </source>
</evidence>
<dbReference type="InterPro" id="IPR036116">
    <property type="entry name" value="FN3_sf"/>
</dbReference>
<feature type="domain" description="Fibronectin type-III" evidence="13">
    <location>
        <begin position="27"/>
        <end position="123"/>
    </location>
</feature>
<keyword evidence="15" id="KW-1185">Reference proteome</keyword>
<sequence length="698" mass="77866">MSMMKICRAGLLLLTVRICISAGLGLTPTGLVCVFMEYANVTCKWEPGDDTPPDTLYILQVNQTLGTNDTFYDQSQCQTMSETSCSVPMDSLHVHYCIRVTAQSRFGSAGSARLCLNGISAAKLYAPVFHRLSATRGKPRCLDVEWSEPEIFPLNRARIREGALDYQLEYSREDQPLPQVLGVDLRQKEQCLFDPFTLYTVRIRYRYHSTLSHWSDWSSELQARTEEAAPSAAPQLWRTIEPAGVTEWRHVTLFWKPLLKHQANGRVLGYNVSCWRKGSQTELERGGCEVLLPTDTSCQLPLPPQQCFCMLTVSNSAGSSPSAIILIPSTLDRELWSPVAFDVTPLDDYSLEVRWGARLGPSESSFVVEWCVASEAAPRGLHWRRVRPNCTGTVITEGVQPEVCYAVSVRAEYGAEAGPGYSVLVYTRQGAPSAGPRLQVTELGSSSVSLKWEPVPLEQRRGFVQNYTLYYERVDRNITVSKVTVSGELREYHLTDLSGVYKIYMVAHTDAGQGPAGEPVTVVVQGYGHSLMTILSCTILTSLTLLVVLSCLKWRQRIKQALWPMVPDPAQSSLSFWISNTLQGVETKDPKDPHGQSAARKDFFSYSNLSLCVLDSALVFSFAFGDNCDPLWSKDARSDFRAFPRFPQYLSQVYAHAGNLQATLPQSPSDCPQHPSVATYTQEELETEVTHFLFNMPP</sequence>
<keyword evidence="6" id="KW-0677">Repeat</keyword>
<dbReference type="OrthoDB" id="9884260at2759"/>
<dbReference type="PANTHER" id="PTHR48423:SF1">
    <property type="entry name" value="INTERLEUKIN-27 RECEPTOR SUBUNIT ALPHA"/>
    <property type="match status" value="1"/>
</dbReference>
<dbReference type="InterPro" id="IPR052672">
    <property type="entry name" value="Type1_Cytokine_Rcpt_Type2"/>
</dbReference>
<dbReference type="Pfam" id="PF09240">
    <property type="entry name" value="IL6Ra-bind"/>
    <property type="match status" value="1"/>
</dbReference>
<feature type="transmembrane region" description="Helical" evidence="11">
    <location>
        <begin position="531"/>
        <end position="552"/>
    </location>
</feature>
<evidence type="ECO:0000259" key="13">
    <source>
        <dbReference type="PROSITE" id="PS50853"/>
    </source>
</evidence>
<dbReference type="InterPro" id="IPR015321">
    <property type="entry name" value="TypeI_recpt_CBD"/>
</dbReference>
<accession>A0A9D3QDY9</accession>
<dbReference type="InterPro" id="IPR003961">
    <property type="entry name" value="FN3_dom"/>
</dbReference>
<evidence type="ECO:0000256" key="11">
    <source>
        <dbReference type="SAM" id="Phobius"/>
    </source>
</evidence>
<keyword evidence="7 11" id="KW-1133">Transmembrane helix</keyword>
<evidence type="ECO:0000256" key="9">
    <source>
        <dbReference type="ARBA" id="ARBA00023170"/>
    </source>
</evidence>
<keyword evidence="9" id="KW-0675">Receptor</keyword>
<dbReference type="FunFam" id="2.60.40.10:FF:000414">
    <property type="entry name" value="Interleukin-6 receptor subunit beta"/>
    <property type="match status" value="1"/>
</dbReference>
<feature type="domain" description="Fibronectin type-III" evidence="13">
    <location>
        <begin position="233"/>
        <end position="333"/>
    </location>
</feature>
<evidence type="ECO:0000256" key="2">
    <source>
        <dbReference type="ARBA" id="ARBA00008921"/>
    </source>
</evidence>
<dbReference type="SMART" id="SM00060">
    <property type="entry name" value="FN3"/>
    <property type="match status" value="3"/>
</dbReference>
<dbReference type="PROSITE" id="PS50853">
    <property type="entry name" value="FN3"/>
    <property type="match status" value="4"/>
</dbReference>
<comment type="caution">
    <text evidence="14">The sequence shown here is derived from an EMBL/GenBank/DDBJ whole genome shotgun (WGS) entry which is preliminary data.</text>
</comment>
<evidence type="ECO:0000256" key="8">
    <source>
        <dbReference type="ARBA" id="ARBA00023136"/>
    </source>
</evidence>
<keyword evidence="10" id="KW-0325">Glycoprotein</keyword>
<evidence type="ECO:0000256" key="3">
    <source>
        <dbReference type="ARBA" id="ARBA00022475"/>
    </source>
</evidence>
<feature type="domain" description="Fibronectin type-III" evidence="13">
    <location>
        <begin position="126"/>
        <end position="228"/>
    </location>
</feature>
<keyword evidence="5 12" id="KW-0732">Signal</keyword>
<dbReference type="Proteomes" id="UP001046870">
    <property type="component" value="Chromosome 2"/>
</dbReference>
<protein>
    <recommendedName>
        <fullName evidence="13">Fibronectin type-III domain-containing protein</fullName>
    </recommendedName>
</protein>
<keyword evidence="3" id="KW-1003">Cell membrane</keyword>
<keyword evidence="4 11" id="KW-0812">Transmembrane</keyword>
<evidence type="ECO:0000256" key="5">
    <source>
        <dbReference type="ARBA" id="ARBA00022729"/>
    </source>
</evidence>
<dbReference type="AlphaFoldDB" id="A0A9D3QDY9"/>
<name>A0A9D3QDY9_MEGAT</name>
<feature type="signal peptide" evidence="12">
    <location>
        <begin position="1"/>
        <end position="21"/>
    </location>
</feature>
<evidence type="ECO:0000256" key="6">
    <source>
        <dbReference type="ARBA" id="ARBA00022737"/>
    </source>
</evidence>
<comment type="subcellular location">
    <subcellularLocation>
        <location evidence="1">Cell membrane</location>
        <topology evidence="1">Single-pass type I membrane protein</topology>
    </subcellularLocation>
</comment>
<dbReference type="EMBL" id="JAFDVH010000002">
    <property type="protein sequence ID" value="KAG7488068.1"/>
    <property type="molecule type" value="Genomic_DNA"/>
</dbReference>
<feature type="chain" id="PRO_5038515012" description="Fibronectin type-III domain-containing protein" evidence="12">
    <location>
        <begin position="22"/>
        <end position="698"/>
    </location>
</feature>
<dbReference type="GO" id="GO:0005886">
    <property type="term" value="C:plasma membrane"/>
    <property type="evidence" value="ECO:0007669"/>
    <property type="project" value="UniProtKB-SubCell"/>
</dbReference>
<evidence type="ECO:0000256" key="12">
    <source>
        <dbReference type="SAM" id="SignalP"/>
    </source>
</evidence>
<evidence type="ECO:0000256" key="4">
    <source>
        <dbReference type="ARBA" id="ARBA00022692"/>
    </source>
</evidence>
<dbReference type="InterPro" id="IPR013783">
    <property type="entry name" value="Ig-like_fold"/>
</dbReference>
<reference evidence="14" key="1">
    <citation type="submission" date="2021-01" db="EMBL/GenBank/DDBJ databases">
        <authorList>
            <person name="Zahm M."/>
            <person name="Roques C."/>
            <person name="Cabau C."/>
            <person name="Klopp C."/>
            <person name="Donnadieu C."/>
            <person name="Jouanno E."/>
            <person name="Lampietro C."/>
            <person name="Louis A."/>
            <person name="Herpin A."/>
            <person name="Echchiki A."/>
            <person name="Berthelot C."/>
            <person name="Parey E."/>
            <person name="Roest-Crollius H."/>
            <person name="Braasch I."/>
            <person name="Postlethwait J."/>
            <person name="Bobe J."/>
            <person name="Montfort J."/>
            <person name="Bouchez O."/>
            <person name="Begum T."/>
            <person name="Mejri S."/>
            <person name="Adams A."/>
            <person name="Chen W.-J."/>
            <person name="Guiguen Y."/>
        </authorList>
    </citation>
    <scope>NUCLEOTIDE SEQUENCE</scope>
    <source>
        <strain evidence="14">YG-15Mar2019-1</strain>
        <tissue evidence="14">Brain</tissue>
    </source>
</reference>
<feature type="domain" description="Fibronectin type-III" evidence="13">
    <location>
        <begin position="432"/>
        <end position="527"/>
    </location>
</feature>